<gene>
    <name evidence="2" type="ORF">BDY21DRAFT_335106</name>
</gene>
<evidence type="ECO:0000313" key="3">
    <source>
        <dbReference type="Proteomes" id="UP000799766"/>
    </source>
</evidence>
<name>A0A6A6P8Z5_9PEZI</name>
<dbReference type="EMBL" id="MU001673">
    <property type="protein sequence ID" value="KAF2460336.1"/>
    <property type="molecule type" value="Genomic_DNA"/>
</dbReference>
<evidence type="ECO:0000313" key="2">
    <source>
        <dbReference type="EMBL" id="KAF2460336.1"/>
    </source>
</evidence>
<keyword evidence="1" id="KW-0732">Signal</keyword>
<dbReference type="AlphaFoldDB" id="A0A6A6P8Z5"/>
<keyword evidence="3" id="KW-1185">Reference proteome</keyword>
<sequence length="103" mass="11556">MLFWRLFLLCCLRVLGPIGKGGEDERIGSDSVSSLLVWLFVWAHCPFCFLFPLTVMVAGELAGWPADLSASKRGRSWPGHFLFPALAVKPRPPLNRWDRAGNE</sequence>
<reference evidence="2" key="1">
    <citation type="journal article" date="2020" name="Stud. Mycol.">
        <title>101 Dothideomycetes genomes: a test case for predicting lifestyles and emergence of pathogens.</title>
        <authorList>
            <person name="Haridas S."/>
            <person name="Albert R."/>
            <person name="Binder M."/>
            <person name="Bloem J."/>
            <person name="Labutti K."/>
            <person name="Salamov A."/>
            <person name="Andreopoulos B."/>
            <person name="Baker S."/>
            <person name="Barry K."/>
            <person name="Bills G."/>
            <person name="Bluhm B."/>
            <person name="Cannon C."/>
            <person name="Castanera R."/>
            <person name="Culley D."/>
            <person name="Daum C."/>
            <person name="Ezra D."/>
            <person name="Gonzalez J."/>
            <person name="Henrissat B."/>
            <person name="Kuo A."/>
            <person name="Liang C."/>
            <person name="Lipzen A."/>
            <person name="Lutzoni F."/>
            <person name="Magnuson J."/>
            <person name="Mondo S."/>
            <person name="Nolan M."/>
            <person name="Ohm R."/>
            <person name="Pangilinan J."/>
            <person name="Park H.-J."/>
            <person name="Ramirez L."/>
            <person name="Alfaro M."/>
            <person name="Sun H."/>
            <person name="Tritt A."/>
            <person name="Yoshinaga Y."/>
            <person name="Zwiers L.-H."/>
            <person name="Turgeon B."/>
            <person name="Goodwin S."/>
            <person name="Spatafora J."/>
            <person name="Crous P."/>
            <person name="Grigoriev I."/>
        </authorList>
    </citation>
    <scope>NUCLEOTIDE SEQUENCE</scope>
    <source>
        <strain evidence="2">ATCC 16933</strain>
    </source>
</reference>
<accession>A0A6A6P8Z5</accession>
<evidence type="ECO:0000256" key="1">
    <source>
        <dbReference type="SAM" id="SignalP"/>
    </source>
</evidence>
<organism evidence="2 3">
    <name type="scientific">Lineolata rhizophorae</name>
    <dbReference type="NCBI Taxonomy" id="578093"/>
    <lineage>
        <taxon>Eukaryota</taxon>
        <taxon>Fungi</taxon>
        <taxon>Dikarya</taxon>
        <taxon>Ascomycota</taxon>
        <taxon>Pezizomycotina</taxon>
        <taxon>Dothideomycetes</taxon>
        <taxon>Dothideomycetes incertae sedis</taxon>
        <taxon>Lineolatales</taxon>
        <taxon>Lineolataceae</taxon>
        <taxon>Lineolata</taxon>
    </lineage>
</organism>
<proteinExistence type="predicted"/>
<protein>
    <submittedName>
        <fullName evidence="2">Uncharacterized protein</fullName>
    </submittedName>
</protein>
<feature type="chain" id="PRO_5025523699" evidence="1">
    <location>
        <begin position="18"/>
        <end position="103"/>
    </location>
</feature>
<dbReference type="Proteomes" id="UP000799766">
    <property type="component" value="Unassembled WGS sequence"/>
</dbReference>
<feature type="signal peptide" evidence="1">
    <location>
        <begin position="1"/>
        <end position="17"/>
    </location>
</feature>